<proteinExistence type="predicted"/>
<gene>
    <name evidence="3" type="ORF">PENPOL_c009G08029</name>
</gene>
<accession>A0A1V6NG70</accession>
<dbReference type="Gene3D" id="3.40.50.1820">
    <property type="entry name" value="alpha/beta hydrolase"/>
    <property type="match status" value="1"/>
</dbReference>
<dbReference type="GO" id="GO:0017000">
    <property type="term" value="P:antibiotic biosynthetic process"/>
    <property type="evidence" value="ECO:0007669"/>
    <property type="project" value="UniProtKB-ARBA"/>
</dbReference>
<keyword evidence="1" id="KW-0472">Membrane</keyword>
<reference evidence="4" key="1">
    <citation type="journal article" date="2017" name="Nat. Microbiol.">
        <title>Global analysis of biosynthetic gene clusters reveals vast potential of secondary metabolite production in Penicillium species.</title>
        <authorList>
            <person name="Nielsen J.C."/>
            <person name="Grijseels S."/>
            <person name="Prigent S."/>
            <person name="Ji B."/>
            <person name="Dainat J."/>
            <person name="Nielsen K.F."/>
            <person name="Frisvad J.C."/>
            <person name="Workman M."/>
            <person name="Nielsen J."/>
        </authorList>
    </citation>
    <scope>NUCLEOTIDE SEQUENCE [LARGE SCALE GENOMIC DNA]</scope>
    <source>
        <strain evidence="4">IBT 4502</strain>
    </source>
</reference>
<dbReference type="GO" id="GO:0000139">
    <property type="term" value="C:Golgi membrane"/>
    <property type="evidence" value="ECO:0007669"/>
    <property type="project" value="InterPro"/>
</dbReference>
<dbReference type="SUPFAM" id="SSF53474">
    <property type="entry name" value="alpha/beta-Hydrolases"/>
    <property type="match status" value="1"/>
</dbReference>
<keyword evidence="1" id="KW-1133">Transmembrane helix</keyword>
<organism evidence="3 4">
    <name type="scientific">Penicillium polonicum</name>
    <dbReference type="NCBI Taxonomy" id="60169"/>
    <lineage>
        <taxon>Eukaryota</taxon>
        <taxon>Fungi</taxon>
        <taxon>Dikarya</taxon>
        <taxon>Ascomycota</taxon>
        <taxon>Pezizomycotina</taxon>
        <taxon>Eurotiomycetes</taxon>
        <taxon>Eurotiomycetidae</taxon>
        <taxon>Eurotiales</taxon>
        <taxon>Aspergillaceae</taxon>
        <taxon>Penicillium</taxon>
    </lineage>
</organism>
<feature type="domain" description="Carboxylesterase type B" evidence="2">
    <location>
        <begin position="438"/>
        <end position="664"/>
    </location>
</feature>
<dbReference type="PANTHER" id="PTHR31410">
    <property type="entry name" value="TRANSMEMBRANE PROTEIN 246"/>
    <property type="match status" value="1"/>
</dbReference>
<dbReference type="Proteomes" id="UP000191408">
    <property type="component" value="Unassembled WGS sequence"/>
</dbReference>
<feature type="transmembrane region" description="Helical" evidence="1">
    <location>
        <begin position="20"/>
        <end position="38"/>
    </location>
</feature>
<dbReference type="InterPro" id="IPR029675">
    <property type="entry name" value="PGAP4"/>
</dbReference>
<keyword evidence="4" id="KW-1185">Reference proteome</keyword>
<dbReference type="Pfam" id="PF00135">
    <property type="entry name" value="COesterase"/>
    <property type="match status" value="1"/>
</dbReference>
<dbReference type="GO" id="GO:0072330">
    <property type="term" value="P:monocarboxylic acid biosynthetic process"/>
    <property type="evidence" value="ECO:0007669"/>
    <property type="project" value="UniProtKB-ARBA"/>
</dbReference>
<dbReference type="EMBL" id="MDYM01000009">
    <property type="protein sequence ID" value="OQD63748.1"/>
    <property type="molecule type" value="Genomic_DNA"/>
</dbReference>
<sequence>MADSLRPLPFGRVSRSTTGLLFYTFSLLYLLSLVYYHFASYRDPTSYFFNPIRAYERRYSSTRIIEAEEFLRDAGTIDQPTRPENGVPTICVGIATVRRRGEQYVGLTVASLLAGLTEAERESIFLNLLIGNTDPSQHPVYSEKWIETLPDRVLTYRQDNPDFERIQKWEEDGWYRNKTIYDYTRLMQDFYDTGAQYVAMIEDDTLAVKGWLPSALQGLDIVKQRTANERWIYLRLFYVDDLLGWNSEEWPRYLAWSFAIWALLTGMMVAAKRVFKHELKTFPASAIWTTSCVFIPAAIALHFMAGKQTMWPISPGVHEMNRYGCCSQGLVFPRSIIPDFLERTDLTTDWLVDMMVEKIADREGWTRWALVPSLLQHIGATSSKGYGFDDSAKTLWNFRFEEYPYIVSDLYAAYPADALLTQGIGYYGGGSLSILGKGTHNFYPYVDGNVIAEDPYKRGVQVPTVFGSNSNEAIVYTLQWASQSSPIPTTSIYEDFLRHNFGDAASPVGKAYLPSLFQSEAKAILAASSQFSQIGYNTTTLEALLAMTQVNDSSYRCLAWDGATQATQKNIPAWIYKFSHSPTCAWLYSMHGTDVGLFGGAHTAEIPFVFGNLDNSYLPNGTCNSTSEEWHLGSQMVDLWTAMAENAKPSIKEIEWPRFQTQGKNLSAPGLIFENCTLSGTIDYTGCDLWIQVNAMLSASNTTASGTPTTVAGGLTPSPSSAQFNGATTLLSKTEGYLALSVLLMGLAAL</sequence>
<feature type="transmembrane region" description="Helical" evidence="1">
    <location>
        <begin position="253"/>
        <end position="270"/>
    </location>
</feature>
<name>A0A1V6NG70_PENPO</name>
<evidence type="ECO:0000259" key="2">
    <source>
        <dbReference type="Pfam" id="PF00135"/>
    </source>
</evidence>
<dbReference type="CDD" id="cd22189">
    <property type="entry name" value="PGAP4-like_fungal"/>
    <property type="match status" value="1"/>
</dbReference>
<protein>
    <recommendedName>
        <fullName evidence="2">Carboxylesterase type B domain-containing protein</fullName>
    </recommendedName>
</protein>
<dbReference type="PANTHER" id="PTHR31410:SF1">
    <property type="entry name" value="POST-GPI ATTACHMENT TO PROTEINS FACTOR 4"/>
    <property type="match status" value="1"/>
</dbReference>
<dbReference type="GO" id="GO:0016757">
    <property type="term" value="F:glycosyltransferase activity"/>
    <property type="evidence" value="ECO:0007669"/>
    <property type="project" value="InterPro"/>
</dbReference>
<dbReference type="AlphaFoldDB" id="A0A1V6NG70"/>
<keyword evidence="1" id="KW-0812">Transmembrane</keyword>
<comment type="caution">
    <text evidence="3">The sequence shown here is derived from an EMBL/GenBank/DDBJ whole genome shotgun (WGS) entry which is preliminary data.</text>
</comment>
<dbReference type="InterPro" id="IPR029058">
    <property type="entry name" value="AB_hydrolase_fold"/>
</dbReference>
<dbReference type="InterPro" id="IPR002018">
    <property type="entry name" value="CarbesteraseB"/>
</dbReference>
<evidence type="ECO:0000313" key="4">
    <source>
        <dbReference type="Proteomes" id="UP000191408"/>
    </source>
</evidence>
<dbReference type="OrthoDB" id="2016523at2759"/>
<evidence type="ECO:0000256" key="1">
    <source>
        <dbReference type="SAM" id="Phobius"/>
    </source>
</evidence>
<dbReference type="GO" id="GO:0006506">
    <property type="term" value="P:GPI anchor biosynthetic process"/>
    <property type="evidence" value="ECO:0007669"/>
    <property type="project" value="InterPro"/>
</dbReference>
<feature type="transmembrane region" description="Helical" evidence="1">
    <location>
        <begin position="282"/>
        <end position="305"/>
    </location>
</feature>
<evidence type="ECO:0000313" key="3">
    <source>
        <dbReference type="EMBL" id="OQD63748.1"/>
    </source>
</evidence>